<dbReference type="InterPro" id="IPR002545">
    <property type="entry name" value="CheW-lke_dom"/>
</dbReference>
<proteinExistence type="predicted"/>
<dbReference type="SUPFAM" id="SSF50341">
    <property type="entry name" value="CheW-like"/>
    <property type="match status" value="1"/>
</dbReference>
<dbReference type="Pfam" id="PF02518">
    <property type="entry name" value="HATPase_c"/>
    <property type="match status" value="1"/>
</dbReference>
<evidence type="ECO:0000259" key="9">
    <source>
        <dbReference type="PROSITE" id="PS50851"/>
    </source>
</evidence>
<dbReference type="Gene3D" id="1.20.120.160">
    <property type="entry name" value="HPT domain"/>
    <property type="match status" value="1"/>
</dbReference>
<dbReference type="PROSITE" id="PS50851">
    <property type="entry name" value="CHEW"/>
    <property type="match status" value="1"/>
</dbReference>
<sequence length="693" mass="75899">MSALIEQFVAEARDYLDEAARNLLALEQAHHDETLINGIFRNFHTIKGTSGIFPEFQPITRLTHIAEDLMDQVRNGQRRLDTESVDLLLAVLDLVSSWLGSIEDSGGLPPGAANTGQELRTRLLALMEVRADEEPETTAAVTESDRAAVEELAAWLRGLDQEWPDGLLNHATPPVALWYRPDPNCFFLGDDPVNLLRQLPVPLVLEMLFPDPPPPVEEFDPFTCQVSFRLVVCESVERIRSIFQYVEDQVALATITREFLTVPPPPEAALPSLPQEIAPHPDERRDSGATDQKRGTATASIRVDQRLVNQFMDLVGELLVARNSLPYLCQRAATVYRVPELATELDNRSNNISLIVASLQDVAMEMRMMPVSKAFERFPRLVRDISNKLGKKITLVMEGEETRADKDVIEALSEPLVHMVRNSLDHGIELPDERLAAGKPAEGTITLRAFQDAGAIVVEIVDNGRGIDPARIRAKALEKGVAGAESLAAMSDHEVIQLIFAPNFSTADQISDLSGRGVGMDAVQTMVTSFNGQVSVKSVLGQGSTVRLTLPLSMAITRLLTVKQAGCTFGIPANDLIETLGDLPLTQVQTMGTAPGLKVRGELLPLYHLGRQLAMDDTQDWLKPGFSAVVLRVRGEMVALAVDEFCDIIDAVMKPLTGMLARSTFYSGSTILGDGSIMLLLNLPQVIAYAPET</sequence>
<dbReference type="Gene3D" id="3.30.565.10">
    <property type="entry name" value="Histidine kinase-like ATPase, C-terminal domain"/>
    <property type="match status" value="1"/>
</dbReference>
<dbReference type="PROSITE" id="PS50109">
    <property type="entry name" value="HIS_KIN"/>
    <property type="match status" value="1"/>
</dbReference>
<dbReference type="PANTHER" id="PTHR43395">
    <property type="entry name" value="SENSOR HISTIDINE KINASE CHEA"/>
    <property type="match status" value="1"/>
</dbReference>
<dbReference type="PANTHER" id="PTHR43395:SF1">
    <property type="entry name" value="CHEMOTAXIS PROTEIN CHEA"/>
    <property type="match status" value="1"/>
</dbReference>
<dbReference type="InterPro" id="IPR004105">
    <property type="entry name" value="CheA-like_dim"/>
</dbReference>
<evidence type="ECO:0000256" key="2">
    <source>
        <dbReference type="ARBA" id="ARBA00012438"/>
    </source>
</evidence>
<comment type="catalytic activity">
    <reaction evidence="1">
        <text>ATP + protein L-histidine = ADP + protein N-phospho-L-histidine.</text>
        <dbReference type="EC" id="2.7.13.3"/>
    </reaction>
</comment>
<dbReference type="SMART" id="SM00073">
    <property type="entry name" value="HPT"/>
    <property type="match status" value="1"/>
</dbReference>
<feature type="domain" description="Histidine kinase" evidence="8">
    <location>
        <begin position="340"/>
        <end position="554"/>
    </location>
</feature>
<organism evidence="11 12">
    <name type="scientific">Trichlorobacter ammonificans</name>
    <dbReference type="NCBI Taxonomy" id="2916410"/>
    <lineage>
        <taxon>Bacteria</taxon>
        <taxon>Pseudomonadati</taxon>
        <taxon>Thermodesulfobacteriota</taxon>
        <taxon>Desulfuromonadia</taxon>
        <taxon>Geobacterales</taxon>
        <taxon>Geobacteraceae</taxon>
        <taxon>Trichlorobacter</taxon>
    </lineage>
</organism>
<dbReference type="PRINTS" id="PR00344">
    <property type="entry name" value="BCTRLSENSOR"/>
</dbReference>
<feature type="compositionally biased region" description="Basic and acidic residues" evidence="7">
    <location>
        <begin position="279"/>
        <end position="294"/>
    </location>
</feature>
<feature type="domain" description="CheW-like" evidence="9">
    <location>
        <begin position="556"/>
        <end position="692"/>
    </location>
</feature>
<dbReference type="InterPro" id="IPR005467">
    <property type="entry name" value="His_kinase_dom"/>
</dbReference>
<dbReference type="GO" id="GO:0016301">
    <property type="term" value="F:kinase activity"/>
    <property type="evidence" value="ECO:0007669"/>
    <property type="project" value="UniProtKB-KW"/>
</dbReference>
<gene>
    <name evidence="11" type="ORF">GEAMG1_1382</name>
</gene>
<evidence type="ECO:0000256" key="6">
    <source>
        <dbReference type="PROSITE-ProRule" id="PRU00110"/>
    </source>
</evidence>
<dbReference type="SUPFAM" id="SSF47384">
    <property type="entry name" value="Homodimeric domain of signal transducing histidine kinase"/>
    <property type="match status" value="1"/>
</dbReference>
<keyword evidence="5 11" id="KW-0418">Kinase</keyword>
<dbReference type="SMART" id="SM00387">
    <property type="entry name" value="HATPase_c"/>
    <property type="match status" value="1"/>
</dbReference>
<dbReference type="CDD" id="cd16916">
    <property type="entry name" value="HATPase_CheA-like"/>
    <property type="match status" value="1"/>
</dbReference>
<evidence type="ECO:0000313" key="11">
    <source>
        <dbReference type="EMBL" id="CAH2031212.1"/>
    </source>
</evidence>
<reference evidence="11 12" key="1">
    <citation type="submission" date="2022-03" db="EMBL/GenBank/DDBJ databases">
        <authorList>
            <person name="Koch H."/>
        </authorList>
    </citation>
    <scope>NUCLEOTIDE SEQUENCE [LARGE SCALE GENOMIC DNA]</scope>
    <source>
        <strain evidence="11 12">G1</strain>
    </source>
</reference>
<evidence type="ECO:0000313" key="12">
    <source>
        <dbReference type="Proteomes" id="UP001295463"/>
    </source>
</evidence>
<dbReference type="InterPro" id="IPR036890">
    <property type="entry name" value="HATPase_C_sf"/>
</dbReference>
<dbReference type="Pfam" id="PF01627">
    <property type="entry name" value="Hpt"/>
    <property type="match status" value="1"/>
</dbReference>
<dbReference type="Pfam" id="PF02895">
    <property type="entry name" value="H-kinase_dim"/>
    <property type="match status" value="1"/>
</dbReference>
<dbReference type="InterPro" id="IPR036097">
    <property type="entry name" value="HisK_dim/P_sf"/>
</dbReference>
<feature type="modified residue" description="Phosphohistidine" evidence="6">
    <location>
        <position position="44"/>
    </location>
</feature>
<keyword evidence="4 11" id="KW-0808">Transferase</keyword>
<dbReference type="EC" id="2.7.13.3" evidence="2"/>
<dbReference type="CDD" id="cd00088">
    <property type="entry name" value="HPT"/>
    <property type="match status" value="1"/>
</dbReference>
<evidence type="ECO:0000256" key="1">
    <source>
        <dbReference type="ARBA" id="ARBA00000085"/>
    </source>
</evidence>
<evidence type="ECO:0000256" key="4">
    <source>
        <dbReference type="ARBA" id="ARBA00022679"/>
    </source>
</evidence>
<dbReference type="EMBL" id="OW150024">
    <property type="protein sequence ID" value="CAH2031212.1"/>
    <property type="molecule type" value="Genomic_DNA"/>
</dbReference>
<dbReference type="RefSeq" id="WP_305732048.1">
    <property type="nucleotide sequence ID" value="NZ_OW150024.1"/>
</dbReference>
<dbReference type="Gene3D" id="2.30.30.40">
    <property type="entry name" value="SH3 Domains"/>
    <property type="match status" value="1"/>
</dbReference>
<dbReference type="InterPro" id="IPR003594">
    <property type="entry name" value="HATPase_dom"/>
</dbReference>
<dbReference type="InterPro" id="IPR008207">
    <property type="entry name" value="Sig_transdc_His_kin_Hpt_dom"/>
</dbReference>
<keyword evidence="12" id="KW-1185">Reference proteome</keyword>
<dbReference type="Gene3D" id="1.10.287.560">
    <property type="entry name" value="Histidine kinase CheA-like, homodimeric domain"/>
    <property type="match status" value="1"/>
</dbReference>
<feature type="region of interest" description="Disordered" evidence="7">
    <location>
        <begin position="263"/>
        <end position="298"/>
    </location>
</feature>
<dbReference type="SMART" id="SM01231">
    <property type="entry name" value="H-kinase_dim"/>
    <property type="match status" value="1"/>
</dbReference>
<name>A0ABM9D822_9BACT</name>
<evidence type="ECO:0000259" key="10">
    <source>
        <dbReference type="PROSITE" id="PS50894"/>
    </source>
</evidence>
<evidence type="ECO:0000259" key="8">
    <source>
        <dbReference type="PROSITE" id="PS50109"/>
    </source>
</evidence>
<protein>
    <recommendedName>
        <fullName evidence="2">histidine kinase</fullName>
        <ecNumber evidence="2">2.7.13.3</ecNumber>
    </recommendedName>
</protein>
<evidence type="ECO:0000256" key="3">
    <source>
        <dbReference type="ARBA" id="ARBA00022553"/>
    </source>
</evidence>
<dbReference type="SUPFAM" id="SSF55874">
    <property type="entry name" value="ATPase domain of HSP90 chaperone/DNA topoisomerase II/histidine kinase"/>
    <property type="match status" value="1"/>
</dbReference>
<evidence type="ECO:0000256" key="7">
    <source>
        <dbReference type="SAM" id="MobiDB-lite"/>
    </source>
</evidence>
<dbReference type="Pfam" id="PF01584">
    <property type="entry name" value="CheW"/>
    <property type="match status" value="1"/>
</dbReference>
<accession>A0ABM9D822</accession>
<dbReference type="InterPro" id="IPR036061">
    <property type="entry name" value="CheW-like_dom_sf"/>
</dbReference>
<dbReference type="PROSITE" id="PS50894">
    <property type="entry name" value="HPT"/>
    <property type="match status" value="1"/>
</dbReference>
<dbReference type="SMART" id="SM00260">
    <property type="entry name" value="CheW"/>
    <property type="match status" value="1"/>
</dbReference>
<keyword evidence="3 6" id="KW-0597">Phosphoprotein</keyword>
<dbReference type="InterPro" id="IPR004358">
    <property type="entry name" value="Sig_transdc_His_kin-like_C"/>
</dbReference>
<evidence type="ECO:0000256" key="5">
    <source>
        <dbReference type="ARBA" id="ARBA00022777"/>
    </source>
</evidence>
<dbReference type="InterPro" id="IPR037006">
    <property type="entry name" value="CheA-like_homodim_sf"/>
</dbReference>
<dbReference type="SUPFAM" id="SSF47226">
    <property type="entry name" value="Histidine-containing phosphotransfer domain, HPT domain"/>
    <property type="match status" value="1"/>
</dbReference>
<dbReference type="Proteomes" id="UP001295463">
    <property type="component" value="Chromosome"/>
</dbReference>
<dbReference type="InterPro" id="IPR051315">
    <property type="entry name" value="Bact_Chemotaxis_CheA"/>
</dbReference>
<feature type="domain" description="HPt" evidence="10">
    <location>
        <begin position="1"/>
        <end position="102"/>
    </location>
</feature>
<dbReference type="InterPro" id="IPR036641">
    <property type="entry name" value="HPT_dom_sf"/>
</dbReference>